<dbReference type="EMBL" id="AHMH02000087">
    <property type="protein sequence ID" value="EMN00465.1"/>
    <property type="molecule type" value="Genomic_DNA"/>
</dbReference>
<organism evidence="1 2">
    <name type="scientific">Leptospira noguchii str. 2007001578</name>
    <dbReference type="NCBI Taxonomy" id="1049974"/>
    <lineage>
        <taxon>Bacteria</taxon>
        <taxon>Pseudomonadati</taxon>
        <taxon>Spirochaetota</taxon>
        <taxon>Spirochaetia</taxon>
        <taxon>Leptospirales</taxon>
        <taxon>Leptospiraceae</taxon>
        <taxon>Leptospira</taxon>
    </lineage>
</organism>
<name>A0ABN0J0Q5_9LEPT</name>
<reference evidence="1 2" key="1">
    <citation type="submission" date="2013-01" db="EMBL/GenBank/DDBJ databases">
        <authorList>
            <person name="Harkins D.M."/>
            <person name="Durkin A.S."/>
            <person name="Brinkac L.M."/>
            <person name="Haft D.H."/>
            <person name="Selengut J.D."/>
            <person name="Sanka R."/>
            <person name="DePew J."/>
            <person name="Purushe J."/>
            <person name="Whelen A.C."/>
            <person name="Vinetz J.M."/>
            <person name="Sutton G.G."/>
            <person name="Nierman W.C."/>
            <person name="Fouts D.E."/>
        </authorList>
    </citation>
    <scope>NUCLEOTIDE SEQUENCE [LARGE SCALE GENOMIC DNA]</scope>
    <source>
        <strain evidence="1 2">2007001578</strain>
    </source>
</reference>
<evidence type="ECO:0000313" key="2">
    <source>
        <dbReference type="Proteomes" id="UP000012099"/>
    </source>
</evidence>
<sequence length="56" mass="6586">MDLTEIFCAIDDYCTQQKINWNVKILSPVVRKRNRKFQLSLSEVATIVVYFLSFSL</sequence>
<proteinExistence type="predicted"/>
<dbReference type="Proteomes" id="UP000012099">
    <property type="component" value="Unassembled WGS sequence"/>
</dbReference>
<accession>A0ABN0J0Q5</accession>
<evidence type="ECO:0008006" key="3">
    <source>
        <dbReference type="Google" id="ProtNLM"/>
    </source>
</evidence>
<comment type="caution">
    <text evidence="1">The sequence shown here is derived from an EMBL/GenBank/DDBJ whole genome shotgun (WGS) entry which is preliminary data.</text>
</comment>
<protein>
    <recommendedName>
        <fullName evidence="3">IS982 family transposase</fullName>
    </recommendedName>
</protein>
<keyword evidence="2" id="KW-1185">Reference proteome</keyword>
<evidence type="ECO:0000313" key="1">
    <source>
        <dbReference type="EMBL" id="EMN00465.1"/>
    </source>
</evidence>
<gene>
    <name evidence="1" type="ORF">LEP1GSC035_2228</name>
</gene>